<evidence type="ECO:0000256" key="8">
    <source>
        <dbReference type="ARBA" id="ARBA00048336"/>
    </source>
</evidence>
<reference evidence="10 11" key="1">
    <citation type="submission" date="2019-01" db="EMBL/GenBank/DDBJ databases">
        <title>Vagococcus silagei sp. nov. isolated from brewer's grain.</title>
        <authorList>
            <person name="Guu J.-R."/>
        </authorList>
    </citation>
    <scope>NUCLEOTIDE SEQUENCE [LARGE SCALE GENOMIC DNA]</scope>
    <source>
        <strain evidence="10 11">2B-2</strain>
    </source>
</reference>
<comment type="catalytic activity">
    <reaction evidence="7">
        <text>O-phospho-L-seryl-[protein] + H2O = L-seryl-[protein] + phosphate</text>
        <dbReference type="Rhea" id="RHEA:20629"/>
        <dbReference type="Rhea" id="RHEA-COMP:9863"/>
        <dbReference type="Rhea" id="RHEA-COMP:11604"/>
        <dbReference type="ChEBI" id="CHEBI:15377"/>
        <dbReference type="ChEBI" id="CHEBI:29999"/>
        <dbReference type="ChEBI" id="CHEBI:43474"/>
        <dbReference type="ChEBI" id="CHEBI:83421"/>
        <dbReference type="EC" id="3.1.3.16"/>
    </reaction>
</comment>
<dbReference type="Pfam" id="PF13672">
    <property type="entry name" value="PP2C_2"/>
    <property type="match status" value="1"/>
</dbReference>
<dbReference type="CDD" id="cd00143">
    <property type="entry name" value="PP2Cc"/>
    <property type="match status" value="1"/>
</dbReference>
<dbReference type="OrthoDB" id="9801841at2"/>
<evidence type="ECO:0000256" key="7">
    <source>
        <dbReference type="ARBA" id="ARBA00047761"/>
    </source>
</evidence>
<dbReference type="EMBL" id="SDGV01000016">
    <property type="protein sequence ID" value="THB61036.1"/>
    <property type="molecule type" value="Genomic_DNA"/>
</dbReference>
<proteinExistence type="predicted"/>
<feature type="domain" description="PPM-type phosphatase" evidence="9">
    <location>
        <begin position="1"/>
        <end position="241"/>
    </location>
</feature>
<keyword evidence="6" id="KW-0464">Manganese</keyword>
<evidence type="ECO:0000256" key="3">
    <source>
        <dbReference type="ARBA" id="ARBA00022723"/>
    </source>
</evidence>
<gene>
    <name evidence="10" type="ORF">ESZ54_06795</name>
</gene>
<dbReference type="InterPro" id="IPR001932">
    <property type="entry name" value="PPM-type_phosphatase-like_dom"/>
</dbReference>
<evidence type="ECO:0000256" key="1">
    <source>
        <dbReference type="ARBA" id="ARBA00001936"/>
    </source>
</evidence>
<dbReference type="GO" id="GO:0046872">
    <property type="term" value="F:metal ion binding"/>
    <property type="evidence" value="ECO:0007669"/>
    <property type="project" value="UniProtKB-KW"/>
</dbReference>
<organism evidence="10 11">
    <name type="scientific">Vagococcus silagei</name>
    <dbReference type="NCBI Taxonomy" id="2508885"/>
    <lineage>
        <taxon>Bacteria</taxon>
        <taxon>Bacillati</taxon>
        <taxon>Bacillota</taxon>
        <taxon>Bacilli</taxon>
        <taxon>Lactobacillales</taxon>
        <taxon>Enterococcaceae</taxon>
        <taxon>Vagococcus</taxon>
    </lineage>
</organism>
<dbReference type="SMART" id="SM00331">
    <property type="entry name" value="PP2C_SIG"/>
    <property type="match status" value="1"/>
</dbReference>
<dbReference type="Proteomes" id="UP000310506">
    <property type="component" value="Unassembled WGS sequence"/>
</dbReference>
<dbReference type="PANTHER" id="PTHR13832:SF860">
    <property type="entry name" value="PROTEIN PHOSPHATASE PHPP"/>
    <property type="match status" value="1"/>
</dbReference>
<dbReference type="RefSeq" id="WP_136136918.1">
    <property type="nucleotide sequence ID" value="NZ_SDGV01000016.1"/>
</dbReference>
<dbReference type="FunFam" id="3.60.40.10:FF:000002">
    <property type="entry name" value="Serine/threonine phosphatase stp"/>
    <property type="match status" value="1"/>
</dbReference>
<dbReference type="SUPFAM" id="SSF81606">
    <property type="entry name" value="PP2C-like"/>
    <property type="match status" value="1"/>
</dbReference>
<dbReference type="EC" id="3.1.3.16" evidence="2"/>
<comment type="cofactor">
    <cofactor evidence="1">
        <name>Mn(2+)</name>
        <dbReference type="ChEBI" id="CHEBI:29035"/>
    </cofactor>
</comment>
<dbReference type="GO" id="GO:0004722">
    <property type="term" value="F:protein serine/threonine phosphatase activity"/>
    <property type="evidence" value="ECO:0007669"/>
    <property type="project" value="UniProtKB-EC"/>
</dbReference>
<evidence type="ECO:0000256" key="5">
    <source>
        <dbReference type="ARBA" id="ARBA00022912"/>
    </source>
</evidence>
<comment type="catalytic activity">
    <reaction evidence="8">
        <text>O-phospho-L-threonyl-[protein] + H2O = L-threonyl-[protein] + phosphate</text>
        <dbReference type="Rhea" id="RHEA:47004"/>
        <dbReference type="Rhea" id="RHEA-COMP:11060"/>
        <dbReference type="Rhea" id="RHEA-COMP:11605"/>
        <dbReference type="ChEBI" id="CHEBI:15377"/>
        <dbReference type="ChEBI" id="CHEBI:30013"/>
        <dbReference type="ChEBI" id="CHEBI:43474"/>
        <dbReference type="ChEBI" id="CHEBI:61977"/>
        <dbReference type="EC" id="3.1.3.16"/>
    </reaction>
</comment>
<name>A0A4S3B681_9ENTE</name>
<keyword evidence="5" id="KW-0904">Protein phosphatase</keyword>
<dbReference type="PANTHER" id="PTHR13832">
    <property type="entry name" value="PROTEIN PHOSPHATASE 2C"/>
    <property type="match status" value="1"/>
</dbReference>
<keyword evidence="11" id="KW-1185">Reference proteome</keyword>
<comment type="caution">
    <text evidence="10">The sequence shown here is derived from an EMBL/GenBank/DDBJ whole genome shotgun (WGS) entry which is preliminary data.</text>
</comment>
<dbReference type="AlphaFoldDB" id="A0A4S3B681"/>
<evidence type="ECO:0000313" key="10">
    <source>
        <dbReference type="EMBL" id="THB61036.1"/>
    </source>
</evidence>
<accession>A0A4S3B681</accession>
<dbReference type="NCBIfam" id="NF033484">
    <property type="entry name" value="Stp1_PP2C_phos"/>
    <property type="match status" value="1"/>
</dbReference>
<evidence type="ECO:0000256" key="6">
    <source>
        <dbReference type="ARBA" id="ARBA00023211"/>
    </source>
</evidence>
<dbReference type="InterPro" id="IPR036457">
    <property type="entry name" value="PPM-type-like_dom_sf"/>
</dbReference>
<evidence type="ECO:0000313" key="11">
    <source>
        <dbReference type="Proteomes" id="UP000310506"/>
    </source>
</evidence>
<dbReference type="SMART" id="SM00332">
    <property type="entry name" value="PP2Cc"/>
    <property type="match status" value="1"/>
</dbReference>
<dbReference type="Gene3D" id="3.60.40.10">
    <property type="entry name" value="PPM-type phosphatase domain"/>
    <property type="match status" value="1"/>
</dbReference>
<sequence>MQIEFQTNVGRKRKNNQDTVGVFKNKMGITLALVADGMGGHLAGDRASQLAVSGIGEVWQETSLDDLREISNWLSENIQEENDVIYEEGNNNPDMYGMGTTLVAAVPLKGRMLLAHIGDSRAYLIQEDKITQLTDDHSLVNELVKTGEITSEMAEKHPKKNILIRSVGVPGEVKADQSIINFSLQDYVLLCSDGLTNMLSDKHIFDIVKQERTLSDKVAQLIDDANDAGGTDNITVLLMKPKNHKKEETVDDSDRK</sequence>
<evidence type="ECO:0000256" key="2">
    <source>
        <dbReference type="ARBA" id="ARBA00013081"/>
    </source>
</evidence>
<evidence type="ECO:0000259" key="9">
    <source>
        <dbReference type="PROSITE" id="PS51746"/>
    </source>
</evidence>
<dbReference type="InterPro" id="IPR015655">
    <property type="entry name" value="PP2C"/>
</dbReference>
<evidence type="ECO:0000256" key="4">
    <source>
        <dbReference type="ARBA" id="ARBA00022801"/>
    </source>
</evidence>
<protein>
    <recommendedName>
        <fullName evidence="2">protein-serine/threonine phosphatase</fullName>
        <ecNumber evidence="2">3.1.3.16</ecNumber>
    </recommendedName>
</protein>
<keyword evidence="3" id="KW-0479">Metal-binding</keyword>
<dbReference type="PROSITE" id="PS51746">
    <property type="entry name" value="PPM_2"/>
    <property type="match status" value="1"/>
</dbReference>
<keyword evidence="4" id="KW-0378">Hydrolase</keyword>